<keyword evidence="2" id="KW-1185">Reference proteome</keyword>
<evidence type="ECO:0000313" key="1">
    <source>
        <dbReference type="EMBL" id="MBC8528754.1"/>
    </source>
</evidence>
<evidence type="ECO:0000313" key="2">
    <source>
        <dbReference type="Proteomes" id="UP000654279"/>
    </source>
</evidence>
<protein>
    <submittedName>
        <fullName evidence="1">DUF4364 family protein</fullName>
    </submittedName>
</protein>
<organism evidence="1 2">
    <name type="scientific">Luoshenia tenuis</name>
    <dbReference type="NCBI Taxonomy" id="2763654"/>
    <lineage>
        <taxon>Bacteria</taxon>
        <taxon>Bacillati</taxon>
        <taxon>Bacillota</taxon>
        <taxon>Clostridia</taxon>
        <taxon>Christensenellales</taxon>
        <taxon>Christensenellaceae</taxon>
        <taxon>Luoshenia</taxon>
    </lineage>
</organism>
<accession>A0A926HLS0</accession>
<dbReference type="Pfam" id="PF14277">
    <property type="entry name" value="DUF4364"/>
    <property type="match status" value="1"/>
</dbReference>
<dbReference type="EMBL" id="JACRSO010000002">
    <property type="protein sequence ID" value="MBC8528754.1"/>
    <property type="molecule type" value="Genomic_DNA"/>
</dbReference>
<dbReference type="Proteomes" id="UP000654279">
    <property type="component" value="Unassembled WGS sequence"/>
</dbReference>
<dbReference type="InterPro" id="IPR025374">
    <property type="entry name" value="DUF4364"/>
</dbReference>
<proteinExistence type="predicted"/>
<name>A0A926HLS0_9FIRM</name>
<dbReference type="RefSeq" id="WP_249284727.1">
    <property type="nucleotide sequence ID" value="NZ_JACRSO010000002.1"/>
</dbReference>
<reference evidence="1" key="1">
    <citation type="submission" date="2020-08" db="EMBL/GenBank/DDBJ databases">
        <title>Genome public.</title>
        <authorList>
            <person name="Liu C."/>
            <person name="Sun Q."/>
        </authorList>
    </citation>
    <scope>NUCLEOTIDE SEQUENCE</scope>
    <source>
        <strain evidence="1">NSJ-44</strain>
    </source>
</reference>
<dbReference type="AlphaFoldDB" id="A0A926HLS0"/>
<comment type="caution">
    <text evidence="1">The sequence shown here is derived from an EMBL/GenBank/DDBJ whole genome shotgun (WGS) entry which is preliminary data.</text>
</comment>
<sequence length="193" mass="22111">MMDMNTLLANKKLLLLYLIQQLRMPPTNEQLIRLMDQTGYLDYFELQQALFELVENNLLACPDSQSRSGPFHLTAEGNQALELFLDRIPPLLRLEIKHFALASRAELLEENQVVADYQKLSEDEYLVTLKAVEQGVTLFQMELNIATRELAKELCNNWKKRSGLAYRALIDALLNPNPIPALPPQEDDQTTLL</sequence>
<gene>
    <name evidence="1" type="ORF">H8699_04790</name>
</gene>